<feature type="transmembrane region" description="Helical" evidence="1">
    <location>
        <begin position="316"/>
        <end position="346"/>
    </location>
</feature>
<keyword evidence="1" id="KW-0812">Transmembrane</keyword>
<dbReference type="InterPro" id="IPR047934">
    <property type="entry name" value="BTBD7_BTB_POZ_first"/>
</dbReference>
<dbReference type="PANTHER" id="PTHR16064">
    <property type="entry name" value="BTB POZ DOMAIN CONTAINING 7"/>
    <property type="match status" value="1"/>
</dbReference>
<dbReference type="Pfam" id="PF00651">
    <property type="entry name" value="BTB"/>
    <property type="match status" value="2"/>
</dbReference>
<dbReference type="InterPro" id="IPR042345">
    <property type="entry name" value="Btbd7"/>
</dbReference>
<dbReference type="Gene3D" id="3.30.710.10">
    <property type="entry name" value="Potassium Channel Kv1.1, Chain A"/>
    <property type="match status" value="2"/>
</dbReference>
<keyword evidence="1" id="KW-0472">Membrane</keyword>
<proteinExistence type="predicted"/>
<dbReference type="SMART" id="SM00225">
    <property type="entry name" value="BTB"/>
    <property type="match status" value="2"/>
</dbReference>
<keyword evidence="4" id="KW-1185">Reference proteome</keyword>
<organism evidence="3 4">
    <name type="scientific">Acanthosepion pharaonis</name>
    <name type="common">Pharaoh cuttlefish</name>
    <name type="synonym">Sepia pharaonis</name>
    <dbReference type="NCBI Taxonomy" id="158019"/>
    <lineage>
        <taxon>Eukaryota</taxon>
        <taxon>Metazoa</taxon>
        <taxon>Spiralia</taxon>
        <taxon>Lophotrochozoa</taxon>
        <taxon>Mollusca</taxon>
        <taxon>Cephalopoda</taxon>
        <taxon>Coleoidea</taxon>
        <taxon>Decapodiformes</taxon>
        <taxon>Sepiida</taxon>
        <taxon>Sepiina</taxon>
        <taxon>Sepiidae</taxon>
        <taxon>Acanthosepion</taxon>
    </lineage>
</organism>
<accession>A0A812CCL8</accession>
<feature type="domain" description="BTB" evidence="2">
    <location>
        <begin position="229"/>
        <end position="280"/>
    </location>
</feature>
<feature type="domain" description="BTB" evidence="2">
    <location>
        <begin position="124"/>
        <end position="193"/>
    </location>
</feature>
<dbReference type="PANTHER" id="PTHR16064:SF3">
    <property type="entry name" value="BTB_POZ DOMAIN-CONTAINING PROTEIN 7"/>
    <property type="match status" value="1"/>
</dbReference>
<dbReference type="InterPro" id="IPR000210">
    <property type="entry name" value="BTB/POZ_dom"/>
</dbReference>
<reference evidence="3" key="1">
    <citation type="submission" date="2021-01" db="EMBL/GenBank/DDBJ databases">
        <authorList>
            <person name="Li R."/>
            <person name="Bekaert M."/>
        </authorList>
    </citation>
    <scope>NUCLEOTIDE SEQUENCE</scope>
    <source>
        <strain evidence="3">Farmed</strain>
    </source>
</reference>
<dbReference type="CDD" id="cd18283">
    <property type="entry name" value="BTB1_POZ_BTBD7"/>
    <property type="match status" value="1"/>
</dbReference>
<dbReference type="AlphaFoldDB" id="A0A812CCL8"/>
<keyword evidence="1" id="KW-1133">Transmembrane helix</keyword>
<dbReference type="SUPFAM" id="SSF54695">
    <property type="entry name" value="POZ domain"/>
    <property type="match status" value="2"/>
</dbReference>
<sequence length="519" mass="57647">MGANVSADRSQPSSRSSTLTRMSHGYIINDGDVVAREKKKKASKFATLRKKLIRVRRHSRAVDYSKALRELTSTWSIRDLSCLVEEYEATAILKELAIAANLARPLANSIRQDLSTLFDYKYCTDVDLIYRGACFPAHRALLVARSPFFHNLLSRYQEYGAQVPIKLKTPGVDVPLFSALLRYLYTEEFTMEGSPLENEEIIMRLTEEFGMPNPLEQDLRMILETGDYSDATLVFTNGSESQENLSSEATCSGDHLARKHELRCHKAILAARSPFFRNLLLRRARSGEEITERTLHTPTRIVLDESVIPRRIVTKWFLFLFLLCHLASFFCFFFTLPPSLLCFFIFPPGPSFFFLFLSATCPLFSSFSFFLTLSHTSLSLSLSPLSLDLSFTLSLSSVADLFSLSLLSLASLSSLSLLVLSLSPLSLDLFSLSLSLSLTSLPLSLSSLPLSLSLSSLANFSLSSLFSLSLLSLLDSLFSLSLSLSSASLSLCDLSFLSLSLSLDLSFSLSPDLSLSLCV</sequence>
<dbReference type="PROSITE" id="PS50097">
    <property type="entry name" value="BTB"/>
    <property type="match status" value="2"/>
</dbReference>
<gene>
    <name evidence="3" type="ORF">SPHA_32362</name>
</gene>
<dbReference type="GO" id="GO:0061138">
    <property type="term" value="P:morphogenesis of a branching epithelium"/>
    <property type="evidence" value="ECO:0007669"/>
    <property type="project" value="InterPro"/>
</dbReference>
<evidence type="ECO:0000313" key="4">
    <source>
        <dbReference type="Proteomes" id="UP000597762"/>
    </source>
</evidence>
<dbReference type="OrthoDB" id="2347980at2759"/>
<evidence type="ECO:0000256" key="1">
    <source>
        <dbReference type="SAM" id="Phobius"/>
    </source>
</evidence>
<dbReference type="InterPro" id="IPR011333">
    <property type="entry name" value="SKP1/BTB/POZ_sf"/>
</dbReference>
<dbReference type="Proteomes" id="UP000597762">
    <property type="component" value="Unassembled WGS sequence"/>
</dbReference>
<protein>
    <submittedName>
        <fullName evidence="3">BTBD7</fullName>
    </submittedName>
</protein>
<name>A0A812CCL8_ACAPH</name>
<evidence type="ECO:0000259" key="2">
    <source>
        <dbReference type="PROSITE" id="PS50097"/>
    </source>
</evidence>
<dbReference type="EMBL" id="CAHIKZ030001345">
    <property type="protein sequence ID" value="CAE1260721.1"/>
    <property type="molecule type" value="Genomic_DNA"/>
</dbReference>
<comment type="caution">
    <text evidence="3">The sequence shown here is derived from an EMBL/GenBank/DDBJ whole genome shotgun (WGS) entry which is preliminary data.</text>
</comment>
<evidence type="ECO:0000313" key="3">
    <source>
        <dbReference type="EMBL" id="CAE1260721.1"/>
    </source>
</evidence>
<feature type="transmembrane region" description="Helical" evidence="1">
    <location>
        <begin position="352"/>
        <end position="373"/>
    </location>
</feature>